<dbReference type="AlphaFoldDB" id="A3IPP7"/>
<comment type="caution">
    <text evidence="1">The sequence shown here is derived from an EMBL/GenBank/DDBJ whole genome shotgun (WGS) entry which is preliminary data.</text>
</comment>
<dbReference type="eggNOG" id="ENOG50335GA">
    <property type="taxonomic scope" value="Bacteria"/>
</dbReference>
<evidence type="ECO:0000313" key="1">
    <source>
        <dbReference type="EMBL" id="EAZ91537.1"/>
    </source>
</evidence>
<dbReference type="Proteomes" id="UP000003781">
    <property type="component" value="Unassembled WGS sequence"/>
</dbReference>
<evidence type="ECO:0000313" key="2">
    <source>
        <dbReference type="Proteomes" id="UP000003781"/>
    </source>
</evidence>
<keyword evidence="2" id="KW-1185">Reference proteome</keyword>
<reference evidence="1 2" key="1">
    <citation type="submission" date="2007-03" db="EMBL/GenBank/DDBJ databases">
        <authorList>
            <person name="Stal L."/>
            <person name="Ferriera S."/>
            <person name="Johnson J."/>
            <person name="Kravitz S."/>
            <person name="Beeson K."/>
            <person name="Sutton G."/>
            <person name="Rogers Y.-H."/>
            <person name="Friedman R."/>
            <person name="Frazier M."/>
            <person name="Venter J.C."/>
        </authorList>
    </citation>
    <scope>NUCLEOTIDE SEQUENCE [LARGE SCALE GENOMIC DNA]</scope>
    <source>
        <strain evidence="1 2">CCY0110</strain>
    </source>
</reference>
<proteinExistence type="predicted"/>
<name>A3IPP7_9CHRO</name>
<accession>A3IPP7</accession>
<organism evidence="1 2">
    <name type="scientific">Crocosphaera chwakensis CCY0110</name>
    <dbReference type="NCBI Taxonomy" id="391612"/>
    <lineage>
        <taxon>Bacteria</taxon>
        <taxon>Bacillati</taxon>
        <taxon>Cyanobacteriota</taxon>
        <taxon>Cyanophyceae</taxon>
        <taxon>Oscillatoriophycideae</taxon>
        <taxon>Chroococcales</taxon>
        <taxon>Aphanothecaceae</taxon>
        <taxon>Crocosphaera</taxon>
        <taxon>Crocosphaera chwakensis</taxon>
    </lineage>
</organism>
<dbReference type="OrthoDB" id="532567at2"/>
<sequence length="70" mass="7862">MNQNIESTNSDEMRPEYDFSGVVRGKYYEAYTQSSNVVILDPDVAEVFPDSASVNEALRMLAKVAKSVKR</sequence>
<protein>
    <submittedName>
        <fullName evidence="1">Uncharacterized protein</fullName>
    </submittedName>
</protein>
<dbReference type="RefSeq" id="WP_008275365.1">
    <property type="nucleotide sequence ID" value="NZ_AAXW01000013.1"/>
</dbReference>
<gene>
    <name evidence="1" type="ORF">CY0110_13491</name>
</gene>
<dbReference type="EMBL" id="AAXW01000013">
    <property type="protein sequence ID" value="EAZ91537.1"/>
    <property type="molecule type" value="Genomic_DNA"/>
</dbReference>